<dbReference type="InterPro" id="IPR056339">
    <property type="entry name" value="CARF_Card1"/>
</dbReference>
<accession>A0A1G6M6U8</accession>
<evidence type="ECO:0000259" key="1">
    <source>
        <dbReference type="Pfam" id="PF09002"/>
    </source>
</evidence>
<dbReference type="OrthoDB" id="9787732at2"/>
<dbReference type="InterPro" id="IPR011856">
    <property type="entry name" value="tRNA_endonuc-like_dom_sf"/>
</dbReference>
<evidence type="ECO:0000313" key="3">
    <source>
        <dbReference type="EMBL" id="SDC50675.1"/>
    </source>
</evidence>
<evidence type="ECO:0008006" key="5">
    <source>
        <dbReference type="Google" id="ProtNLM"/>
    </source>
</evidence>
<name>A0A1G6M6U8_9BACT</name>
<sequence>MDLAVVLLSDQSIPNALFLKDFYDKWDKILFIETQKTQEKNYSKSILSILNKKENDSIVVDQNDLNDIQGKLEEYFSKNSFDNILVNITGGTKIMALGAYDFFKNSNLNSTIYYKSIDKNFYLILYPQAGQIPSTCKLSIREYMSAVGTKIKSTQKQDSKKSNIAKKLFQAFESDYETVLDITQKFRVYRDNENARKKILEEDEAKKAIKDLKNYCGITQEELDQFDFRSKETIDFFTGGWFEYYVFDQIKTLPVDDISCNIKIENDRDVSNELDVVFIINNDLHIIECKTGEVKDYIGDVIYKSGQLRQNFGLSAKSHLVILNPPSSEISQEKKQRANSIGINLIDYKSLKQKNLSEIFREKLKL</sequence>
<keyword evidence="4" id="KW-1185">Reference proteome</keyword>
<feature type="domain" description="Card1 endonuclease" evidence="1">
    <location>
        <begin position="231"/>
        <end position="349"/>
    </location>
</feature>
<gene>
    <name evidence="3" type="ORF">SAMN05660835_00905</name>
</gene>
<feature type="domain" description="Card1 CARF" evidence="2">
    <location>
        <begin position="4"/>
        <end position="143"/>
    </location>
</feature>
<reference evidence="4" key="1">
    <citation type="submission" date="2016-10" db="EMBL/GenBank/DDBJ databases">
        <authorList>
            <person name="Varghese N."/>
            <person name="Submissions S."/>
        </authorList>
    </citation>
    <scope>NUCLEOTIDE SEQUENCE [LARGE SCALE GENOMIC DNA]</scope>
    <source>
        <strain evidence="4">DSM 8415</strain>
    </source>
</reference>
<dbReference type="Proteomes" id="UP000199411">
    <property type="component" value="Unassembled WGS sequence"/>
</dbReference>
<dbReference type="GO" id="GO:0003676">
    <property type="term" value="F:nucleic acid binding"/>
    <property type="evidence" value="ECO:0007669"/>
    <property type="project" value="InterPro"/>
</dbReference>
<dbReference type="InterPro" id="IPR011335">
    <property type="entry name" value="Restrct_endonuc-II-like"/>
</dbReference>
<dbReference type="EMBL" id="FMYU01000006">
    <property type="protein sequence ID" value="SDC50675.1"/>
    <property type="molecule type" value="Genomic_DNA"/>
</dbReference>
<dbReference type="Pfam" id="PF23400">
    <property type="entry name" value="CARF_Card1"/>
    <property type="match status" value="1"/>
</dbReference>
<organism evidence="3 4">
    <name type="scientific">Desulfurella multipotens</name>
    <dbReference type="NCBI Taxonomy" id="79269"/>
    <lineage>
        <taxon>Bacteria</taxon>
        <taxon>Pseudomonadati</taxon>
        <taxon>Campylobacterota</taxon>
        <taxon>Desulfurellia</taxon>
        <taxon>Desulfurellales</taxon>
        <taxon>Desulfurellaceae</taxon>
        <taxon>Desulfurella</taxon>
    </lineage>
</organism>
<dbReference type="SUPFAM" id="SSF52980">
    <property type="entry name" value="Restriction endonuclease-like"/>
    <property type="match status" value="1"/>
</dbReference>
<dbReference type="Pfam" id="PF09002">
    <property type="entry name" value="Card1_endonuc"/>
    <property type="match status" value="1"/>
</dbReference>
<dbReference type="InterPro" id="IPR015093">
    <property type="entry name" value="Card1_endonucl_dom"/>
</dbReference>
<dbReference type="Gene3D" id="3.40.50.10770">
    <property type="entry name" value="Hypothetical protein VC1899 like domain (Restriction endonuclease-like)"/>
    <property type="match status" value="1"/>
</dbReference>
<evidence type="ECO:0000313" key="4">
    <source>
        <dbReference type="Proteomes" id="UP000199411"/>
    </source>
</evidence>
<protein>
    <recommendedName>
        <fullName evidence="5">DUF1887 family protein</fullName>
    </recommendedName>
</protein>
<dbReference type="AlphaFoldDB" id="A0A1G6M6U8"/>
<dbReference type="RefSeq" id="WP_092128481.1">
    <property type="nucleotide sequence ID" value="NZ_FMYU01000006.1"/>
</dbReference>
<proteinExistence type="predicted"/>
<dbReference type="Gene3D" id="3.40.1350.10">
    <property type="match status" value="1"/>
</dbReference>
<evidence type="ECO:0000259" key="2">
    <source>
        <dbReference type="Pfam" id="PF23400"/>
    </source>
</evidence>